<dbReference type="Proteomes" id="UP000243515">
    <property type="component" value="Unassembled WGS sequence"/>
</dbReference>
<gene>
    <name evidence="2" type="ORF">Egran_06038</name>
</gene>
<organism evidence="2 3">
    <name type="scientific">Elaphomyces granulatus</name>
    <dbReference type="NCBI Taxonomy" id="519963"/>
    <lineage>
        <taxon>Eukaryota</taxon>
        <taxon>Fungi</taxon>
        <taxon>Dikarya</taxon>
        <taxon>Ascomycota</taxon>
        <taxon>Pezizomycotina</taxon>
        <taxon>Eurotiomycetes</taxon>
        <taxon>Eurotiomycetidae</taxon>
        <taxon>Eurotiales</taxon>
        <taxon>Elaphomycetaceae</taxon>
        <taxon>Elaphomyces</taxon>
    </lineage>
</organism>
<evidence type="ECO:0000313" key="2">
    <source>
        <dbReference type="EMBL" id="OXV06194.1"/>
    </source>
</evidence>
<feature type="region of interest" description="Disordered" evidence="1">
    <location>
        <begin position="57"/>
        <end position="193"/>
    </location>
</feature>
<name>A0A232LQ47_9EURO</name>
<dbReference type="EMBL" id="NPHW01006016">
    <property type="protein sequence ID" value="OXV06194.1"/>
    <property type="molecule type" value="Genomic_DNA"/>
</dbReference>
<proteinExistence type="predicted"/>
<feature type="compositionally biased region" description="Basic and acidic residues" evidence="1">
    <location>
        <begin position="100"/>
        <end position="113"/>
    </location>
</feature>
<evidence type="ECO:0000313" key="3">
    <source>
        <dbReference type="Proteomes" id="UP000243515"/>
    </source>
</evidence>
<dbReference type="InterPro" id="IPR042277">
    <property type="entry name" value="IST1-like"/>
</dbReference>
<accession>A0A232LQ47</accession>
<sequence>ATLAQDNKTSVKVPERLVKRLRVRPPSKELVESYLREIAKAYGIAWPKDEVTAPSLIDSSFDNIPAPYDHDGGNDATNSNGGSRDMNKPPSTPQYYHNKAGVDRTSDDVEELSRATPPRDIGPHGGTGKSPVSVAPPRPQSDNPNPRVKIPGEEDTSTSSPTTKKSRDNSGGGAAGRIPEVDELARRFAALKR</sequence>
<dbReference type="Gene3D" id="1.20.1260.60">
    <property type="entry name" value="Vacuolar protein sorting-associated protein Ist1"/>
    <property type="match status" value="1"/>
</dbReference>
<evidence type="ECO:0000256" key="1">
    <source>
        <dbReference type="SAM" id="MobiDB-lite"/>
    </source>
</evidence>
<dbReference type="AlphaFoldDB" id="A0A232LQ47"/>
<comment type="caution">
    <text evidence="2">The sequence shown here is derived from an EMBL/GenBank/DDBJ whole genome shotgun (WGS) entry which is preliminary data.</text>
</comment>
<reference evidence="2 3" key="1">
    <citation type="journal article" date="2015" name="Environ. Microbiol.">
        <title>Metagenome sequence of Elaphomyces granulatus from sporocarp tissue reveals Ascomycota ectomycorrhizal fingerprints of genome expansion and a Proteobacteria-rich microbiome.</title>
        <authorList>
            <person name="Quandt C.A."/>
            <person name="Kohler A."/>
            <person name="Hesse C.N."/>
            <person name="Sharpton T.J."/>
            <person name="Martin F."/>
            <person name="Spatafora J.W."/>
        </authorList>
    </citation>
    <scope>NUCLEOTIDE SEQUENCE [LARGE SCALE GENOMIC DNA]</scope>
    <source>
        <strain evidence="2 3">OSC145934</strain>
    </source>
</reference>
<feature type="non-terminal residue" evidence="2">
    <location>
        <position position="1"/>
    </location>
</feature>
<dbReference type="OrthoDB" id="29853at2759"/>
<keyword evidence="3" id="KW-1185">Reference proteome</keyword>
<protein>
    <submittedName>
        <fullName evidence="2">Uncharacterized protein</fullName>
    </submittedName>
</protein>